<organism evidence="1 2">
    <name type="scientific">Phtheirospermum japonicum</name>
    <dbReference type="NCBI Taxonomy" id="374723"/>
    <lineage>
        <taxon>Eukaryota</taxon>
        <taxon>Viridiplantae</taxon>
        <taxon>Streptophyta</taxon>
        <taxon>Embryophyta</taxon>
        <taxon>Tracheophyta</taxon>
        <taxon>Spermatophyta</taxon>
        <taxon>Magnoliopsida</taxon>
        <taxon>eudicotyledons</taxon>
        <taxon>Gunneridae</taxon>
        <taxon>Pentapetalae</taxon>
        <taxon>asterids</taxon>
        <taxon>lamiids</taxon>
        <taxon>Lamiales</taxon>
        <taxon>Orobanchaceae</taxon>
        <taxon>Orobanchaceae incertae sedis</taxon>
        <taxon>Phtheirospermum</taxon>
    </lineage>
</organism>
<evidence type="ECO:0000313" key="1">
    <source>
        <dbReference type="EMBL" id="GFP81381.1"/>
    </source>
</evidence>
<gene>
    <name evidence="1" type="ORF">PHJA_000281400</name>
</gene>
<comment type="caution">
    <text evidence="1">The sequence shown here is derived from an EMBL/GenBank/DDBJ whole genome shotgun (WGS) entry which is preliminary data.</text>
</comment>
<dbReference type="Proteomes" id="UP000653305">
    <property type="component" value="Unassembled WGS sequence"/>
</dbReference>
<accession>A0A830BH75</accession>
<dbReference type="PANTHER" id="PTHR38386">
    <property type="entry name" value="OS05G0426900 PROTEIN"/>
    <property type="match status" value="1"/>
</dbReference>
<dbReference type="PANTHER" id="PTHR38386:SF7">
    <property type="entry name" value="TOPOISOMERASE 1-ASSOCIATED FACTOR 1"/>
    <property type="match status" value="1"/>
</dbReference>
<sequence>MTEPNTALKIHDSIPEHESEEVFGIILSRKPSVSAAAMAEQEVGKRSFSIRRSASVCEGYSRIDHQCGLSAGADDDKYGSGFITTQKRCVKKKGKFLGAFRRLFGL</sequence>
<reference evidence="1" key="1">
    <citation type="submission" date="2020-07" db="EMBL/GenBank/DDBJ databases">
        <title>Ethylene signaling mediates host invasion by parasitic plants.</title>
        <authorList>
            <person name="Yoshida S."/>
        </authorList>
    </citation>
    <scope>NUCLEOTIDE SEQUENCE</scope>
    <source>
        <strain evidence="1">Okayama</strain>
    </source>
</reference>
<evidence type="ECO:0000313" key="2">
    <source>
        <dbReference type="Proteomes" id="UP000653305"/>
    </source>
</evidence>
<dbReference type="EMBL" id="BMAC01000029">
    <property type="protein sequence ID" value="GFP81381.1"/>
    <property type="molecule type" value="Genomic_DNA"/>
</dbReference>
<keyword evidence="2" id="KW-1185">Reference proteome</keyword>
<dbReference type="OrthoDB" id="1931397at2759"/>
<dbReference type="AlphaFoldDB" id="A0A830BH75"/>
<proteinExistence type="predicted"/>
<protein>
    <submittedName>
        <fullName evidence="1">Uncharacterized protein</fullName>
    </submittedName>
</protein>
<name>A0A830BH75_9LAMI</name>